<keyword evidence="2 5" id="KW-0812">Transmembrane</keyword>
<feature type="transmembrane region" description="Helical" evidence="5">
    <location>
        <begin position="304"/>
        <end position="323"/>
    </location>
</feature>
<feature type="transmembrane region" description="Helical" evidence="5">
    <location>
        <begin position="363"/>
        <end position="385"/>
    </location>
</feature>
<feature type="transmembrane region" description="Helical" evidence="5">
    <location>
        <begin position="329"/>
        <end position="351"/>
    </location>
</feature>
<dbReference type="InterPro" id="IPR036259">
    <property type="entry name" value="MFS_trans_sf"/>
</dbReference>
<proteinExistence type="predicted"/>
<evidence type="ECO:0000313" key="8">
    <source>
        <dbReference type="Proteomes" id="UP000294911"/>
    </source>
</evidence>
<feature type="transmembrane region" description="Helical" evidence="5">
    <location>
        <begin position="391"/>
        <end position="411"/>
    </location>
</feature>
<evidence type="ECO:0000256" key="1">
    <source>
        <dbReference type="ARBA" id="ARBA00004651"/>
    </source>
</evidence>
<dbReference type="AlphaFoldDB" id="A0A4R2QKQ9"/>
<sequence>MRLTSSSDEARGTPSEQGRLSVRATEFRTIALLAGVYIIDYIDRVMIAVALPLIGAEFGLNRTEQGLIVSAFAIAYLVSQLPSGLLADRVGARPLLLISLVAWSVFTAATGLAPGLVVLLVLRVLFGIAQALFPPASFKAIAERTRRTARSRATGMLLASNFAGAGLGPLIVSPLVVAAGWRHTFWIVAVGGLIIGFALWKLLPAPLPREVAEPEEQQTADTSTVPLSHVLRNGLVVRCTLMFACFNMLSYGMMTWVPSYLVDAKGMSMVAAGVSAAIPQLITAVAVVIGGWLMSRWFDQKPQLLVVPAVTIAAVLLIPMLLAEATTTFTVLQSLAMFSAGLAIIGIVGLPMRVLPRDLVGSAMGLVNTGGQFAGVVAPLVMGWLADRFGFGSAFGFLAATTLTAALISLTTRVQHGQLGKSV</sequence>
<dbReference type="Gene3D" id="1.20.1250.20">
    <property type="entry name" value="MFS general substrate transporter like domains"/>
    <property type="match status" value="2"/>
</dbReference>
<feature type="transmembrane region" description="Helical" evidence="5">
    <location>
        <begin position="120"/>
        <end position="142"/>
    </location>
</feature>
<feature type="transmembrane region" description="Helical" evidence="5">
    <location>
        <begin position="269"/>
        <end position="292"/>
    </location>
</feature>
<feature type="transmembrane region" description="Helical" evidence="5">
    <location>
        <begin position="235"/>
        <end position="257"/>
    </location>
</feature>
<dbReference type="PROSITE" id="PS50850">
    <property type="entry name" value="MFS"/>
    <property type="match status" value="1"/>
</dbReference>
<dbReference type="RefSeq" id="WP_243659038.1">
    <property type="nucleotide sequence ID" value="NZ_SLXQ01000008.1"/>
</dbReference>
<dbReference type="InterPro" id="IPR011701">
    <property type="entry name" value="MFS"/>
</dbReference>
<gene>
    <name evidence="7" type="ORF">EV191_1083</name>
</gene>
<evidence type="ECO:0000259" key="6">
    <source>
        <dbReference type="PROSITE" id="PS50850"/>
    </source>
</evidence>
<dbReference type="GO" id="GO:0005886">
    <property type="term" value="C:plasma membrane"/>
    <property type="evidence" value="ECO:0007669"/>
    <property type="project" value="UniProtKB-SubCell"/>
</dbReference>
<reference evidence="7 8" key="1">
    <citation type="submission" date="2019-03" db="EMBL/GenBank/DDBJ databases">
        <title>Genomic Encyclopedia of Type Strains, Phase IV (KMG-IV): sequencing the most valuable type-strain genomes for metagenomic binning, comparative biology and taxonomic classification.</title>
        <authorList>
            <person name="Goeker M."/>
        </authorList>
    </citation>
    <scope>NUCLEOTIDE SEQUENCE [LARGE SCALE GENOMIC DNA]</scope>
    <source>
        <strain evidence="7 8">DSM 45765</strain>
    </source>
</reference>
<dbReference type="GO" id="GO:0022857">
    <property type="term" value="F:transmembrane transporter activity"/>
    <property type="evidence" value="ECO:0007669"/>
    <property type="project" value="InterPro"/>
</dbReference>
<dbReference type="Pfam" id="PF07690">
    <property type="entry name" value="MFS_1"/>
    <property type="match status" value="1"/>
</dbReference>
<accession>A0A4R2QKQ9</accession>
<keyword evidence="3 5" id="KW-1133">Transmembrane helix</keyword>
<feature type="domain" description="Major facilitator superfamily (MFS) profile" evidence="6">
    <location>
        <begin position="29"/>
        <end position="417"/>
    </location>
</feature>
<organism evidence="7 8">
    <name type="scientific">Tamaricihabitans halophyticus</name>
    <dbReference type="NCBI Taxonomy" id="1262583"/>
    <lineage>
        <taxon>Bacteria</taxon>
        <taxon>Bacillati</taxon>
        <taxon>Actinomycetota</taxon>
        <taxon>Actinomycetes</taxon>
        <taxon>Pseudonocardiales</taxon>
        <taxon>Pseudonocardiaceae</taxon>
        <taxon>Tamaricihabitans</taxon>
    </lineage>
</organism>
<dbReference type="PANTHER" id="PTHR11662:SF399">
    <property type="entry name" value="FI19708P1-RELATED"/>
    <property type="match status" value="1"/>
</dbReference>
<comment type="subcellular location">
    <subcellularLocation>
        <location evidence="1">Cell membrane</location>
        <topology evidence="1">Multi-pass membrane protein</topology>
    </subcellularLocation>
</comment>
<dbReference type="SUPFAM" id="SSF103473">
    <property type="entry name" value="MFS general substrate transporter"/>
    <property type="match status" value="1"/>
</dbReference>
<evidence type="ECO:0000313" key="7">
    <source>
        <dbReference type="EMBL" id="TCP49917.1"/>
    </source>
</evidence>
<dbReference type="PANTHER" id="PTHR11662">
    <property type="entry name" value="SOLUTE CARRIER FAMILY 17"/>
    <property type="match status" value="1"/>
</dbReference>
<feature type="transmembrane region" description="Helical" evidence="5">
    <location>
        <begin position="66"/>
        <end position="87"/>
    </location>
</feature>
<evidence type="ECO:0000256" key="3">
    <source>
        <dbReference type="ARBA" id="ARBA00022989"/>
    </source>
</evidence>
<feature type="transmembrane region" description="Helical" evidence="5">
    <location>
        <begin position="94"/>
        <end position="114"/>
    </location>
</feature>
<feature type="transmembrane region" description="Helical" evidence="5">
    <location>
        <begin position="154"/>
        <end position="177"/>
    </location>
</feature>
<feature type="transmembrane region" description="Helical" evidence="5">
    <location>
        <begin position="29"/>
        <end position="54"/>
    </location>
</feature>
<evidence type="ECO:0000256" key="5">
    <source>
        <dbReference type="SAM" id="Phobius"/>
    </source>
</evidence>
<protein>
    <submittedName>
        <fullName evidence="7">Sugar phosphate permease</fullName>
    </submittedName>
</protein>
<keyword evidence="4 5" id="KW-0472">Membrane</keyword>
<keyword evidence="8" id="KW-1185">Reference proteome</keyword>
<dbReference type="CDD" id="cd17319">
    <property type="entry name" value="MFS_ExuT_GudP_like"/>
    <property type="match status" value="1"/>
</dbReference>
<dbReference type="Proteomes" id="UP000294911">
    <property type="component" value="Unassembled WGS sequence"/>
</dbReference>
<dbReference type="EMBL" id="SLXQ01000008">
    <property type="protein sequence ID" value="TCP49917.1"/>
    <property type="molecule type" value="Genomic_DNA"/>
</dbReference>
<feature type="transmembrane region" description="Helical" evidence="5">
    <location>
        <begin position="183"/>
        <end position="203"/>
    </location>
</feature>
<dbReference type="InterPro" id="IPR020846">
    <property type="entry name" value="MFS_dom"/>
</dbReference>
<name>A0A4R2QKQ9_9PSEU</name>
<comment type="caution">
    <text evidence="7">The sequence shown here is derived from an EMBL/GenBank/DDBJ whole genome shotgun (WGS) entry which is preliminary data.</text>
</comment>
<evidence type="ECO:0000256" key="2">
    <source>
        <dbReference type="ARBA" id="ARBA00022692"/>
    </source>
</evidence>
<evidence type="ECO:0000256" key="4">
    <source>
        <dbReference type="ARBA" id="ARBA00023136"/>
    </source>
</evidence>
<dbReference type="InterPro" id="IPR050382">
    <property type="entry name" value="MFS_Na/Anion_cotransporter"/>
</dbReference>